<proteinExistence type="predicted"/>
<accession>A0A0A9GHG4</accession>
<evidence type="ECO:0000313" key="1">
    <source>
        <dbReference type="EMBL" id="JAE21991.1"/>
    </source>
</evidence>
<reference evidence="1" key="1">
    <citation type="submission" date="2014-09" db="EMBL/GenBank/DDBJ databases">
        <authorList>
            <person name="Magalhaes I.L.F."/>
            <person name="Oliveira U."/>
            <person name="Santos F.R."/>
            <person name="Vidigal T.H.D.A."/>
            <person name="Brescovit A.D."/>
            <person name="Santos A.J."/>
        </authorList>
    </citation>
    <scope>NUCLEOTIDE SEQUENCE</scope>
    <source>
        <tissue evidence="1">Shoot tissue taken approximately 20 cm above the soil surface</tissue>
    </source>
</reference>
<sequence length="45" mass="5155">MLILLTRYPHWVPKACLKEQALQKARKTTSNCLKGNLALLRMKAC</sequence>
<dbReference type="EMBL" id="GBRH01175905">
    <property type="protein sequence ID" value="JAE21991.1"/>
    <property type="molecule type" value="Transcribed_RNA"/>
</dbReference>
<protein>
    <submittedName>
        <fullName evidence="1">Uncharacterized protein</fullName>
    </submittedName>
</protein>
<name>A0A0A9GHG4_ARUDO</name>
<reference evidence="1" key="2">
    <citation type="journal article" date="2015" name="Data Brief">
        <title>Shoot transcriptome of the giant reed, Arundo donax.</title>
        <authorList>
            <person name="Barrero R.A."/>
            <person name="Guerrero F.D."/>
            <person name="Moolhuijzen P."/>
            <person name="Goolsby J.A."/>
            <person name="Tidwell J."/>
            <person name="Bellgard S.E."/>
            <person name="Bellgard M.I."/>
        </authorList>
    </citation>
    <scope>NUCLEOTIDE SEQUENCE</scope>
    <source>
        <tissue evidence="1">Shoot tissue taken approximately 20 cm above the soil surface</tissue>
    </source>
</reference>
<dbReference type="AlphaFoldDB" id="A0A0A9GHG4"/>
<organism evidence="1">
    <name type="scientific">Arundo donax</name>
    <name type="common">Giant reed</name>
    <name type="synonym">Donax arundinaceus</name>
    <dbReference type="NCBI Taxonomy" id="35708"/>
    <lineage>
        <taxon>Eukaryota</taxon>
        <taxon>Viridiplantae</taxon>
        <taxon>Streptophyta</taxon>
        <taxon>Embryophyta</taxon>
        <taxon>Tracheophyta</taxon>
        <taxon>Spermatophyta</taxon>
        <taxon>Magnoliopsida</taxon>
        <taxon>Liliopsida</taxon>
        <taxon>Poales</taxon>
        <taxon>Poaceae</taxon>
        <taxon>PACMAD clade</taxon>
        <taxon>Arundinoideae</taxon>
        <taxon>Arundineae</taxon>
        <taxon>Arundo</taxon>
    </lineage>
</organism>